<dbReference type="PANTHER" id="PTHR32305:SF15">
    <property type="entry name" value="PROTEIN RHSA-RELATED"/>
    <property type="match status" value="1"/>
</dbReference>
<dbReference type="Gene3D" id="3.10.620.30">
    <property type="match status" value="1"/>
</dbReference>
<dbReference type="Pfam" id="PF01841">
    <property type="entry name" value="Transglut_core"/>
    <property type="match status" value="1"/>
</dbReference>
<feature type="domain" description="Teneurin-like YD-shell" evidence="5">
    <location>
        <begin position="2919"/>
        <end position="3181"/>
    </location>
</feature>
<evidence type="ECO:0000259" key="3">
    <source>
        <dbReference type="Pfam" id="PF01841"/>
    </source>
</evidence>
<dbReference type="InterPro" id="IPR022385">
    <property type="entry name" value="Rhs_assc_core"/>
</dbReference>
<dbReference type="InterPro" id="IPR050708">
    <property type="entry name" value="T6SS_VgrG/RHS"/>
</dbReference>
<dbReference type="SUPFAM" id="SSF54001">
    <property type="entry name" value="Cysteine proteinases"/>
    <property type="match status" value="1"/>
</dbReference>
<feature type="non-terminal residue" evidence="6">
    <location>
        <position position="3198"/>
    </location>
</feature>
<dbReference type="InterPro" id="IPR045351">
    <property type="entry name" value="DUF6531"/>
</dbReference>
<dbReference type="InterPro" id="IPR056823">
    <property type="entry name" value="TEN-like_YD-shell"/>
</dbReference>
<dbReference type="SMR" id="A0A3B0VCL6"/>
<name>A0A3B0VCL6_9ZZZZ</name>
<dbReference type="NCBIfam" id="TIGR03696">
    <property type="entry name" value="Rhs_assc_core"/>
    <property type="match status" value="1"/>
</dbReference>
<keyword evidence="6" id="KW-0326">Glycosidase</keyword>
<feature type="domain" description="Teneurin-like YD-shell" evidence="5">
    <location>
        <begin position="1989"/>
        <end position="2151"/>
    </location>
</feature>
<dbReference type="InterPro" id="IPR038765">
    <property type="entry name" value="Papain-like_cys_pep_sf"/>
</dbReference>
<evidence type="ECO:0000259" key="4">
    <source>
        <dbReference type="Pfam" id="PF20148"/>
    </source>
</evidence>
<proteinExistence type="predicted"/>
<gene>
    <name evidence="6" type="ORF">MNBD_GAMMA01-2069</name>
</gene>
<feature type="region of interest" description="Disordered" evidence="2">
    <location>
        <begin position="3179"/>
        <end position="3198"/>
    </location>
</feature>
<keyword evidence="1" id="KW-0677">Repeat</keyword>
<protein>
    <submittedName>
        <fullName evidence="6">Beta-galactosidase</fullName>
        <ecNumber evidence="6">3.2.1.23</ecNumber>
    </submittedName>
</protein>
<sequence length="3198" mass="355762">MNKIKLTTFIVTLLLALALPAQKTNNTKTETSQQSKIKIIEKDWLNSLLLGNDISHLSQSYAKQLKQLKANKRKSKLIRGNNYFENFKTHYSKYVKDLAKLAKLDKKVAEIKWENKVIYLKQSYERAKQAQNQLLTHLEKQHQFLIENATSKAKLQFTEKLIQQTHGKLSNETHELLGNRSLNKFEHLTHWQEFITKQNTKHKRLAKEAKSHTIIHPIKILRNSSLPYAGRNYSAPPLSYAPEIIPSYADENAQAGQPIDLNEDLVVQFSPAINQLATDLGNDYIKIVNYVRQNIKLEYYTGAQKGADATLRSLAGNDIDQAALLVALLRRSNIPARFVSGVIRQPIDQVMASVGLTNPNQVLAAINKAGIAHKPIVEGGQVRAVHRQYTWVSAYLPYANYRGSAADLGNNTWIPLAPAIKKDSITSNDYNYQDGNIDPDTLVIDYLTTSNNQSPLLFWKNQVQADIDTNYPTLNYEDLLDRQQNETEQYKLLPSSLPFEVIAITQESYQLSDDQIQSLTLQMGENAEFLDVTILLPEIAGKRLTLSYIPATVDDLNIINQSRGMALVEPYLVDLRPVIKINGRQVQAQNSPMPMASFANLKISFNSISGTETFYRNTVIGNYLTLTVTTQSDKFILDNEDPNLFADETRPSRIMHNLAKQYNQQWNQGESEIAAIMDVALIKPIPALTIIAPEYNVIQSQGLTTELRFKGISIDAVTKSVDAIGRGNNQNAYDFYRLSALQGSYLESNIFETQWATPAISADQGIRRLADTSTILQLTPDNYQTQLANTSHSQFIKDEIENWLSNGNHVLLTPNTDTINIWSGSSWHVFDSQTGHSGYFISGIYAGGQTTQDPNNWLNEQLGGQLYDPYSEGSNDNPLAASSIEIIESSNNQIGMVNTVLPEALKVIVRDIFNNPVINASVIYTITQDKATLIDPNISSNTSTSFITVLTNEQGVAEINVKLWSKIGFAKLLLLNPDDQNLSKIGNAIIKPSVLTSTGELKADSVFNVFYTPAMANKIELICWIEGADCISEVSPGGSRSSVMHYRVLDIYDNVVSNVNVEISSQGQSRESNWTNSDKNIKHAELSNFGLNEYSEMLDVNTNNKVKSRQNDNNCDPYTDPGPKLILEEYDEGENAGPYSTYSSARIALKEDCSEQSLTAPGCASESKQTASNYFHSTFYVYSPVNGGVTISLSSPSIATETSSITINSWDEREDYTYLVHGQDHFYGPYGLYHASSPGNSVSIKKALYIGKTIIEGGYYYLDKLPTSLETEYTYYDEECEPETFDDGTVEISASGNGSLDVTIIENDFDQFTYSLPSSPGRAEFTIDVDIAFPSAADDSFDYTLTFGASAYAATVNITGIIPSAFELNNESRLIDPMEISIQISPELYRPEDIEITVYENGNVIDQGQLKYPPGSEITVLFDYKEVINPSSLYEIEVIMNKNSPFEIRSDRTSITNFSQQIVTHVNCSFSSEAFSGQSCGGRVVNAQIPSSLRLLTSIDISDPLVCKEEGINLSLNSDASIIVELEKLDESGQLTGEIIIIAEGTYPAGSSIIPVTADQLGNGTFNVKISATSLLTGNSETITGQLNSVFEIKDSLLIGHPVVKGVDLADGSMIYSKKDISLPAPGADLEFIRTYSNKNRYELGPMGYGWSHNYMSRVIVSDCGRIYVTGADGGTARFRTYNDEIIPMKGFHSTLEANADGSFSFYSKNGTHYHYLKRQNRVWWMDYIEDTNGNRLTIQSERRNGAPIITSVKDSVGRLLIYNYQTRTFNNNTGQILSSITGPEGMKIDFTYNSNGQLLTAKREGDTTDESYEYSTEVAGFNVNLLTKITNNTTSAVREYQYRNKTISLPGSITVPENIKDKEVLSITETNGGTTTFNYVNAVGFNDGATINQNGTITNYILNDYGAATNISAPNGSKAMVWEIADEILLMSETDENGRTKFFEYDDNANLTKETIGSISRNYTYKAADTSPPYIKDQIKTYSNWRGKTTTFDYDTQGNKIQETLGSTSIQYTYDTKGLVKTIKDGRGNTRIFNYDSYGQLTSQTDAAGNNKVMTWDTRGRKTSETDLNGNQTNFNYDSSDRVTNKTISGDESRSWNYTYANGGLTKTETDPNGQQTVYTYDKMGRLLNIKNADDSNFSYTYDNNGNKLSETDFNGNTTTFSYDNVNRLITKTEPETKVTNYTYDNVGNVLTETTSDRESTYSYDPKRYFLTSFTGSGGGKAKTENSKSANTTRTVDGEGNILSETDPNGNTTTLTYDNFNRVLTESAALGSGKLYTYDGNGNIAAEVTTNPGNTQTRTYSYNSANYLTSYIDATGNTTSYQNDGNGNVTTETRPQGKVTSYQYNNLNLVTSKTQTGDPVAAWQYSYDSAGNLVTEILPNGNVINTTYDNLNRPTRKTDSIGTISSFSYDANSNIITETYGNSNLTTYNYNGLNQRLGASKPLFRGHTYTYTLFGEMKSDSGPNGTINYSINSLGQRTSATGPNGYNESYNYDANDNLTSFTDSRGTSTNYSINSLNQTTSQTTDLFSKTFSYDTLGNKLSESDYKGITSSYTYDKENRQTSFTKAGQLQQSTIYNSAGLAQTQRDANGNTRVHQYNAQYYRTQTNLPETQVITYSPNAFGDVESQNNPGPNDITRVFDARRRLISETNGAGEQTKYEYDLNNNRTAVIKPDGTRWNYSYDAANRLTSISNPIGTTTYGYDNKDNLVSIKDAENKTTTFNYDNRNRKLSKNYPDGGNTSYSYDANGNLQTTNLPNGTNIIYGYDALNRKTSENYSSPYGSGSVTYTLDPNGNPTTISETLGGTSFTTTQSFDDLNRITSRTDVYGNSYQYNYDANGNRKIFNLSNNGQTSYAYDGLNRLTTLTHAGLGTFNWSYNSAGLTNNISYPNSASVQYQYDSANRITSIANKKSGADITQHLYQYDQNGNRTQMTESNININQIINYTYDQADRLTSVQYPNATTIYTLDKVGNRTRETITGTNPNTKTYSYNNRDQLTAISDSLGSNTVYIYDSAGNQLSKDTDGLTTTFDYTARHRVKSITIGASNPINYQYDYTGQRVNYQSNGIEKRYLYDGLALIAETNTIGNTLAKYIYGNRYQLAEQRNSLNSYYHVDSLGTNVAVTNQDGSIQARYEYDAFGNLLTQAGSSETPFGFTGYQKDEDTGLYYANARYYDSETARFNREDPFDGDVNTPPSLHRYLY</sequence>
<dbReference type="GO" id="GO:0004565">
    <property type="term" value="F:beta-galactosidase activity"/>
    <property type="evidence" value="ECO:0007669"/>
    <property type="project" value="UniProtKB-EC"/>
</dbReference>
<evidence type="ECO:0000259" key="5">
    <source>
        <dbReference type="Pfam" id="PF25023"/>
    </source>
</evidence>
<feature type="domain" description="Transglutaminase-like" evidence="3">
    <location>
        <begin position="282"/>
        <end position="396"/>
    </location>
</feature>
<dbReference type="PANTHER" id="PTHR32305">
    <property type="match status" value="1"/>
</dbReference>
<feature type="region of interest" description="Disordered" evidence="2">
    <location>
        <begin position="2218"/>
        <end position="2252"/>
    </location>
</feature>
<dbReference type="NCBIfam" id="TIGR01643">
    <property type="entry name" value="YD_repeat_2x"/>
    <property type="match status" value="11"/>
</dbReference>
<evidence type="ECO:0000256" key="2">
    <source>
        <dbReference type="SAM" id="MobiDB-lite"/>
    </source>
</evidence>
<evidence type="ECO:0000313" key="6">
    <source>
        <dbReference type="EMBL" id="VAW38450.1"/>
    </source>
</evidence>
<dbReference type="EMBL" id="UOEW01000204">
    <property type="protein sequence ID" value="VAW38450.1"/>
    <property type="molecule type" value="Genomic_DNA"/>
</dbReference>
<reference evidence="6" key="1">
    <citation type="submission" date="2018-06" db="EMBL/GenBank/DDBJ databases">
        <authorList>
            <person name="Zhirakovskaya E."/>
        </authorList>
    </citation>
    <scope>NUCLEOTIDE SEQUENCE</scope>
</reference>
<dbReference type="InterPro" id="IPR002931">
    <property type="entry name" value="Transglutaminase-like"/>
</dbReference>
<dbReference type="InterPro" id="IPR006530">
    <property type="entry name" value="YD"/>
</dbReference>
<organism evidence="6">
    <name type="scientific">hydrothermal vent metagenome</name>
    <dbReference type="NCBI Taxonomy" id="652676"/>
    <lineage>
        <taxon>unclassified sequences</taxon>
        <taxon>metagenomes</taxon>
        <taxon>ecological metagenomes</taxon>
    </lineage>
</organism>
<dbReference type="InterPro" id="IPR031325">
    <property type="entry name" value="RHS_repeat"/>
</dbReference>
<feature type="domain" description="Teneurin-like YD-shell" evidence="5">
    <location>
        <begin position="2236"/>
        <end position="2418"/>
    </location>
</feature>
<dbReference type="Gene3D" id="2.180.10.10">
    <property type="entry name" value="RHS repeat-associated core"/>
    <property type="match status" value="4"/>
</dbReference>
<accession>A0A3B0VCL6</accession>
<dbReference type="Pfam" id="PF25023">
    <property type="entry name" value="TEN_YD-shell"/>
    <property type="match status" value="4"/>
</dbReference>
<dbReference type="EC" id="3.2.1.23" evidence="6"/>
<evidence type="ECO:0000256" key="1">
    <source>
        <dbReference type="ARBA" id="ARBA00022737"/>
    </source>
</evidence>
<feature type="domain" description="DUF6531" evidence="4">
    <location>
        <begin position="1607"/>
        <end position="1679"/>
    </location>
</feature>
<feature type="domain" description="Teneurin-like YD-shell" evidence="5">
    <location>
        <begin position="2593"/>
        <end position="2771"/>
    </location>
</feature>
<keyword evidence="6" id="KW-0378">Hydrolase</keyword>
<dbReference type="Pfam" id="PF20148">
    <property type="entry name" value="DUF6531"/>
    <property type="match status" value="1"/>
</dbReference>
<dbReference type="Pfam" id="PF05593">
    <property type="entry name" value="RHS_repeat"/>
    <property type="match status" value="1"/>
</dbReference>